<evidence type="ECO:0000313" key="1">
    <source>
        <dbReference type="EMBL" id="EGW02892.1"/>
    </source>
</evidence>
<dbReference type="InParanoid" id="G3HP70"/>
<sequence length="75" mass="8032">MLTTKGSKLHSSSQPPSATAPAIASNILGSCFTGCFLLPQLNSDSKVNTTSTFLQNLFKIKLPTSLLTTLGTRFW</sequence>
<dbReference type="Proteomes" id="UP000001075">
    <property type="component" value="Unassembled WGS sequence"/>
</dbReference>
<dbReference type="PROSITE" id="PS51257">
    <property type="entry name" value="PROKAR_LIPOPROTEIN"/>
    <property type="match status" value="1"/>
</dbReference>
<protein>
    <submittedName>
        <fullName evidence="1">Uncharacterized protein</fullName>
    </submittedName>
</protein>
<reference evidence="2" key="1">
    <citation type="journal article" date="2011" name="Nat. Biotechnol.">
        <title>The genomic sequence of the Chinese hamster ovary (CHO)-K1 cell line.</title>
        <authorList>
            <person name="Xu X."/>
            <person name="Nagarajan H."/>
            <person name="Lewis N.E."/>
            <person name="Pan S."/>
            <person name="Cai Z."/>
            <person name="Liu X."/>
            <person name="Chen W."/>
            <person name="Xie M."/>
            <person name="Wang W."/>
            <person name="Hammond S."/>
            <person name="Andersen M.R."/>
            <person name="Neff N."/>
            <person name="Passarelli B."/>
            <person name="Koh W."/>
            <person name="Fan H.C."/>
            <person name="Wang J."/>
            <person name="Gui Y."/>
            <person name="Lee K.H."/>
            <person name="Betenbaugh M.J."/>
            <person name="Quake S.R."/>
            <person name="Famili I."/>
            <person name="Palsson B.O."/>
            <person name="Wang J."/>
        </authorList>
    </citation>
    <scope>NUCLEOTIDE SEQUENCE [LARGE SCALE GENOMIC DNA]</scope>
    <source>
        <strain evidence="2">CHO K1 cell line</strain>
    </source>
</reference>
<accession>G3HP70</accession>
<gene>
    <name evidence="1" type="ORF">I79_012576</name>
</gene>
<organism evidence="1 2">
    <name type="scientific">Cricetulus griseus</name>
    <name type="common">Chinese hamster</name>
    <name type="synonym">Cricetulus barabensis griseus</name>
    <dbReference type="NCBI Taxonomy" id="10029"/>
    <lineage>
        <taxon>Eukaryota</taxon>
        <taxon>Metazoa</taxon>
        <taxon>Chordata</taxon>
        <taxon>Craniata</taxon>
        <taxon>Vertebrata</taxon>
        <taxon>Euteleostomi</taxon>
        <taxon>Mammalia</taxon>
        <taxon>Eutheria</taxon>
        <taxon>Euarchontoglires</taxon>
        <taxon>Glires</taxon>
        <taxon>Rodentia</taxon>
        <taxon>Myomorpha</taxon>
        <taxon>Muroidea</taxon>
        <taxon>Cricetidae</taxon>
        <taxon>Cricetinae</taxon>
        <taxon>Cricetulus</taxon>
    </lineage>
</organism>
<dbReference type="EMBL" id="JH000566">
    <property type="protein sequence ID" value="EGW02892.1"/>
    <property type="molecule type" value="Genomic_DNA"/>
</dbReference>
<evidence type="ECO:0000313" key="2">
    <source>
        <dbReference type="Proteomes" id="UP000001075"/>
    </source>
</evidence>
<name>G3HP70_CRIGR</name>
<dbReference type="AlphaFoldDB" id="G3HP70"/>
<proteinExistence type="predicted"/>